<dbReference type="InParanoid" id="A0A1J7JL20"/>
<evidence type="ECO:0000313" key="3">
    <source>
        <dbReference type="Proteomes" id="UP000182658"/>
    </source>
</evidence>
<feature type="compositionally biased region" description="Low complexity" evidence="1">
    <location>
        <begin position="281"/>
        <end position="296"/>
    </location>
</feature>
<feature type="compositionally biased region" description="Gly residues" evidence="1">
    <location>
        <begin position="139"/>
        <end position="149"/>
    </location>
</feature>
<dbReference type="PANTHER" id="PTHR13621:SF2">
    <property type="entry name" value="PROLINE-RICH PROTEIN PRCC"/>
    <property type="match status" value="1"/>
</dbReference>
<reference evidence="2 3" key="1">
    <citation type="submission" date="2016-10" db="EMBL/GenBank/DDBJ databases">
        <title>Draft genome sequence of Coniochaeta ligniaria NRRL30616, a lignocellulolytic fungus for bioabatement of inhibitors in plant biomass hydrolysates.</title>
        <authorList>
            <consortium name="DOE Joint Genome Institute"/>
            <person name="Jimenez D.J."/>
            <person name="Hector R.E."/>
            <person name="Riley R."/>
            <person name="Sun H."/>
            <person name="Grigoriev I.V."/>
            <person name="Van Elsas J.D."/>
            <person name="Nichols N.N."/>
        </authorList>
    </citation>
    <scope>NUCLEOTIDE SEQUENCE [LARGE SCALE GENOMIC DNA]</scope>
    <source>
        <strain evidence="2 3">NRRL 30616</strain>
    </source>
</reference>
<sequence length="414" mass="42942">MGLVDYSDSESEPEVQPKAPAKETKPNNSKFQKFVDRSNPGKILVNLPTASSAAETQAPSDEPPAKRARTTGGGSRFSGFSSFLPPPKTAAKPASSPAQSSSSSSGGNAAPRPGVHLKTGAEPAFSREQSSNDDYGEDGSTGGGGGAGGLKLPPPKNHNTGSASGPSIPADQIPAEEVKLVGKPLMFKPLSVSRKPVKKKTFKPSEPSGSATPKPPAEPSPAVPSPAPDQPKKKISLFSIGAETDSPTPADPSPSTGAYEPLFSTQDSADAVPAPTHNNDYSTPTYPHPTTTTTTSQPPPAPAPSHPQSLTSIADDLNLTPQARRELFGRGGQPPADNNVVNFDMSREYEHNETIRQSGEGGAAAHNPVRSIRAGKHSLRQLVNAVQSNASALEESFAAGKGKRGEAGARYGWR</sequence>
<dbReference type="PRINTS" id="PR01217">
    <property type="entry name" value="PRICHEXTENSN"/>
</dbReference>
<feature type="region of interest" description="Disordered" evidence="1">
    <location>
        <begin position="395"/>
        <end position="414"/>
    </location>
</feature>
<feature type="compositionally biased region" description="Low complexity" evidence="1">
    <location>
        <begin position="77"/>
        <end position="111"/>
    </location>
</feature>
<feature type="compositionally biased region" description="Pro residues" evidence="1">
    <location>
        <begin position="213"/>
        <end position="229"/>
    </location>
</feature>
<dbReference type="OrthoDB" id="2555634at2759"/>
<feature type="compositionally biased region" description="Low complexity" evidence="1">
    <location>
        <begin position="244"/>
        <end position="256"/>
    </location>
</feature>
<dbReference type="STRING" id="1408157.A0A1J7JL20"/>
<feature type="region of interest" description="Disordered" evidence="1">
    <location>
        <begin position="1"/>
        <end position="313"/>
    </location>
</feature>
<keyword evidence="3" id="KW-1185">Reference proteome</keyword>
<proteinExistence type="predicted"/>
<name>A0A1J7JL20_9PEZI</name>
<gene>
    <name evidence="2" type="ORF">CONLIGDRAFT_711879</name>
</gene>
<dbReference type="InterPro" id="IPR018800">
    <property type="entry name" value="PRCC"/>
</dbReference>
<dbReference type="PANTHER" id="PTHR13621">
    <property type="entry name" value="PROLINE-RICH PROTEIN PRCC"/>
    <property type="match status" value="1"/>
</dbReference>
<protein>
    <submittedName>
        <fullName evidence="2">Uncharacterized protein</fullName>
    </submittedName>
</protein>
<dbReference type="AlphaFoldDB" id="A0A1J7JL20"/>
<feature type="compositionally biased region" description="Polar residues" evidence="1">
    <location>
        <begin position="48"/>
        <end position="59"/>
    </location>
</feature>
<feature type="compositionally biased region" description="Basic and acidic residues" evidence="1">
    <location>
        <begin position="345"/>
        <end position="354"/>
    </location>
</feature>
<evidence type="ECO:0000256" key="1">
    <source>
        <dbReference type="SAM" id="MobiDB-lite"/>
    </source>
</evidence>
<dbReference type="Pfam" id="PF10253">
    <property type="entry name" value="PRCC"/>
    <property type="match status" value="1"/>
</dbReference>
<organism evidence="2 3">
    <name type="scientific">Coniochaeta ligniaria NRRL 30616</name>
    <dbReference type="NCBI Taxonomy" id="1408157"/>
    <lineage>
        <taxon>Eukaryota</taxon>
        <taxon>Fungi</taxon>
        <taxon>Dikarya</taxon>
        <taxon>Ascomycota</taxon>
        <taxon>Pezizomycotina</taxon>
        <taxon>Sordariomycetes</taxon>
        <taxon>Sordariomycetidae</taxon>
        <taxon>Coniochaetales</taxon>
        <taxon>Coniochaetaceae</taxon>
        <taxon>Coniochaeta</taxon>
    </lineage>
</organism>
<dbReference type="Proteomes" id="UP000182658">
    <property type="component" value="Unassembled WGS sequence"/>
</dbReference>
<dbReference type="EMBL" id="KV875094">
    <property type="protein sequence ID" value="OIW34081.1"/>
    <property type="molecule type" value="Genomic_DNA"/>
</dbReference>
<dbReference type="GO" id="GO:0005634">
    <property type="term" value="C:nucleus"/>
    <property type="evidence" value="ECO:0007669"/>
    <property type="project" value="TreeGrafter"/>
</dbReference>
<evidence type="ECO:0000313" key="2">
    <source>
        <dbReference type="EMBL" id="OIW34081.1"/>
    </source>
</evidence>
<feature type="region of interest" description="Disordered" evidence="1">
    <location>
        <begin position="327"/>
        <end position="369"/>
    </location>
</feature>
<accession>A0A1J7JL20</accession>